<organism evidence="1">
    <name type="scientific">Rhizophora mucronata</name>
    <name type="common">Asiatic mangrove</name>
    <dbReference type="NCBI Taxonomy" id="61149"/>
    <lineage>
        <taxon>Eukaryota</taxon>
        <taxon>Viridiplantae</taxon>
        <taxon>Streptophyta</taxon>
        <taxon>Embryophyta</taxon>
        <taxon>Tracheophyta</taxon>
        <taxon>Spermatophyta</taxon>
        <taxon>Magnoliopsida</taxon>
        <taxon>eudicotyledons</taxon>
        <taxon>Gunneridae</taxon>
        <taxon>Pentapetalae</taxon>
        <taxon>rosids</taxon>
        <taxon>fabids</taxon>
        <taxon>Malpighiales</taxon>
        <taxon>Rhizophoraceae</taxon>
        <taxon>Rhizophora</taxon>
    </lineage>
</organism>
<sequence>MYIRNPKREWIQTDHSIRRPTMTNWSSEKSIKNLMADWLHFRFSNSITHIELSTLNRSQKFSFHHFSNADMHVASFPEILR</sequence>
<accession>A0A2P2KVI3</accession>
<protein>
    <submittedName>
        <fullName evidence="1">Uncharacterized protein</fullName>
    </submittedName>
</protein>
<evidence type="ECO:0000313" key="1">
    <source>
        <dbReference type="EMBL" id="MBX09731.1"/>
    </source>
</evidence>
<name>A0A2P2KVI3_RHIMU</name>
<reference evidence="1" key="1">
    <citation type="submission" date="2018-02" db="EMBL/GenBank/DDBJ databases">
        <title>Rhizophora mucronata_Transcriptome.</title>
        <authorList>
            <person name="Meera S.P."/>
            <person name="Sreeshan A."/>
            <person name="Augustine A."/>
        </authorList>
    </citation>
    <scope>NUCLEOTIDE SEQUENCE</scope>
    <source>
        <tissue evidence="1">Leaf</tissue>
    </source>
</reference>
<dbReference type="AlphaFoldDB" id="A0A2P2KVI3"/>
<proteinExistence type="predicted"/>
<dbReference type="EMBL" id="GGEC01029247">
    <property type="protein sequence ID" value="MBX09731.1"/>
    <property type="molecule type" value="Transcribed_RNA"/>
</dbReference>